<evidence type="ECO:0000256" key="3">
    <source>
        <dbReference type="ARBA" id="ARBA00022475"/>
    </source>
</evidence>
<evidence type="ECO:0000256" key="4">
    <source>
        <dbReference type="ARBA" id="ARBA00022692"/>
    </source>
</evidence>
<keyword evidence="3" id="KW-1003">Cell membrane</keyword>
<dbReference type="STRING" id="1219065.VPR01S_05_01350"/>
<keyword evidence="6 8" id="KW-1133">Transmembrane helix</keyword>
<keyword evidence="7 8" id="KW-0472">Membrane</keyword>
<evidence type="ECO:0000256" key="1">
    <source>
        <dbReference type="ARBA" id="ARBA00004651"/>
    </source>
</evidence>
<feature type="transmembrane region" description="Helical" evidence="8">
    <location>
        <begin position="46"/>
        <end position="66"/>
    </location>
</feature>
<dbReference type="EMBL" id="BATJ01000005">
    <property type="protein sequence ID" value="GAD66840.1"/>
    <property type="molecule type" value="Genomic_DNA"/>
</dbReference>
<proteinExistence type="predicted"/>
<dbReference type="eggNOG" id="COG0477">
    <property type="taxonomic scope" value="Bacteria"/>
</dbReference>
<organism evidence="10 11">
    <name type="scientific">Vibrio proteolyticus NBRC 13287</name>
    <dbReference type="NCBI Taxonomy" id="1219065"/>
    <lineage>
        <taxon>Bacteria</taxon>
        <taxon>Pseudomonadati</taxon>
        <taxon>Pseudomonadota</taxon>
        <taxon>Gammaproteobacteria</taxon>
        <taxon>Vibrionales</taxon>
        <taxon>Vibrionaceae</taxon>
        <taxon>Vibrio</taxon>
    </lineage>
</organism>
<dbReference type="PROSITE" id="PS50850">
    <property type="entry name" value="MFS"/>
    <property type="match status" value="1"/>
</dbReference>
<comment type="caution">
    <text evidence="10">The sequence shown here is derived from an EMBL/GenBank/DDBJ whole genome shotgun (WGS) entry which is preliminary data.</text>
</comment>
<protein>
    <submittedName>
        <fullName evidence="10">Putative major facilitator superfamily transporter</fullName>
    </submittedName>
</protein>
<evidence type="ECO:0000256" key="7">
    <source>
        <dbReference type="ARBA" id="ARBA00023136"/>
    </source>
</evidence>
<sequence>MKLNWKQRFGVVSGNVFEFYDIAVYAAISPYITKIFEQQGISEGGILVWIIFALRFLLRPLGGIVVGKIADEHGRKQALIFTSTLTGIATLLMACLPVEFFGQYIIFAFLILQMAQAFSFGGEYPTIINYLLENTADKEQSRISSMIVASSIVGVIISVVVVEILNLTLTGEEMQQYGWRIPLFIGAVNIAMSFWFRMRLPQLKVATVKREFSWSLFTNIFVIAMVGGVVFYIQNLSSNIINDQLHIEHFSLYNALCLFVLLIGTGWLTDKFSHSRQMFQVGLLGAVLLFVPSYYLLNNGQLVVQLGALFVISLISALILGNLATMLFKEANSQTLPLGLGYNVALSIFGGLSPLIVQALSSQSVTYVGFYAALAALPALVFHRSKLLQT</sequence>
<dbReference type="InterPro" id="IPR020846">
    <property type="entry name" value="MFS_dom"/>
</dbReference>
<feature type="transmembrane region" description="Helical" evidence="8">
    <location>
        <begin position="177"/>
        <end position="196"/>
    </location>
</feature>
<dbReference type="AlphaFoldDB" id="U2ZZK2"/>
<feature type="transmembrane region" description="Helical" evidence="8">
    <location>
        <begin position="216"/>
        <end position="234"/>
    </location>
</feature>
<feature type="transmembrane region" description="Helical" evidence="8">
    <location>
        <begin position="365"/>
        <end position="382"/>
    </location>
</feature>
<keyword evidence="5" id="KW-0769">Symport</keyword>
<name>U2ZZK2_VIBPR</name>
<dbReference type="Pfam" id="PF07690">
    <property type="entry name" value="MFS_1"/>
    <property type="match status" value="1"/>
</dbReference>
<evidence type="ECO:0000256" key="5">
    <source>
        <dbReference type="ARBA" id="ARBA00022847"/>
    </source>
</evidence>
<dbReference type="InterPro" id="IPR051084">
    <property type="entry name" value="H+-coupled_symporters"/>
</dbReference>
<feature type="transmembrane region" description="Helical" evidence="8">
    <location>
        <begin position="281"/>
        <end position="297"/>
    </location>
</feature>
<keyword evidence="11" id="KW-1185">Reference proteome</keyword>
<keyword evidence="4 8" id="KW-0812">Transmembrane</keyword>
<dbReference type="SUPFAM" id="SSF103473">
    <property type="entry name" value="MFS general substrate transporter"/>
    <property type="match status" value="1"/>
</dbReference>
<feature type="transmembrane region" description="Helical" evidence="8">
    <location>
        <begin position="104"/>
        <end position="122"/>
    </location>
</feature>
<evidence type="ECO:0000256" key="6">
    <source>
        <dbReference type="ARBA" id="ARBA00022989"/>
    </source>
</evidence>
<dbReference type="GO" id="GO:0005886">
    <property type="term" value="C:plasma membrane"/>
    <property type="evidence" value="ECO:0007669"/>
    <property type="project" value="UniProtKB-SubCell"/>
</dbReference>
<dbReference type="InterPro" id="IPR011701">
    <property type="entry name" value="MFS"/>
</dbReference>
<evidence type="ECO:0000256" key="2">
    <source>
        <dbReference type="ARBA" id="ARBA00022448"/>
    </source>
</evidence>
<feature type="transmembrane region" description="Helical" evidence="8">
    <location>
        <begin position="78"/>
        <end position="98"/>
    </location>
</feature>
<comment type="subcellular location">
    <subcellularLocation>
        <location evidence="1">Cell membrane</location>
        <topology evidence="1">Multi-pass membrane protein</topology>
    </subcellularLocation>
</comment>
<accession>U2ZZK2</accession>
<feature type="transmembrane region" description="Helical" evidence="8">
    <location>
        <begin position="340"/>
        <end position="359"/>
    </location>
</feature>
<dbReference type="PANTHER" id="PTHR43528">
    <property type="entry name" value="ALPHA-KETOGLUTARATE PERMEASE"/>
    <property type="match status" value="1"/>
</dbReference>
<reference evidence="10 11" key="1">
    <citation type="submission" date="2013-09" db="EMBL/GenBank/DDBJ databases">
        <title>Whole genome shotgun sequence of Vibrio proteolyticus NBRC 13287.</title>
        <authorList>
            <person name="Isaki S."/>
            <person name="Hosoyama A."/>
            <person name="Numata M."/>
            <person name="Hashimoto M."/>
            <person name="Hosoyama Y."/>
            <person name="Tsuchikane K."/>
            <person name="Noguchi M."/>
            <person name="Hirakata S."/>
            <person name="Ichikawa N."/>
            <person name="Ohji S."/>
            <person name="Yamazoe A."/>
            <person name="Fujita N."/>
        </authorList>
    </citation>
    <scope>NUCLEOTIDE SEQUENCE [LARGE SCALE GENOMIC DNA]</scope>
    <source>
        <strain evidence="10 11">NBRC 13287</strain>
    </source>
</reference>
<feature type="domain" description="Major facilitator superfamily (MFS) profile" evidence="9">
    <location>
        <begin position="7"/>
        <end position="390"/>
    </location>
</feature>
<dbReference type="InterPro" id="IPR036259">
    <property type="entry name" value="MFS_trans_sf"/>
</dbReference>
<evidence type="ECO:0000313" key="11">
    <source>
        <dbReference type="Proteomes" id="UP000016570"/>
    </source>
</evidence>
<gene>
    <name evidence="10" type="ORF">VPR01S_05_01350</name>
</gene>
<dbReference type="RefSeq" id="WP_021704818.1">
    <property type="nucleotide sequence ID" value="NZ_BATJ01000005.1"/>
</dbReference>
<dbReference type="PANTHER" id="PTHR43528:SF1">
    <property type="entry name" value="ALPHA-KETOGLUTARATE PERMEASE"/>
    <property type="match status" value="1"/>
</dbReference>
<evidence type="ECO:0000256" key="8">
    <source>
        <dbReference type="SAM" id="Phobius"/>
    </source>
</evidence>
<dbReference type="Proteomes" id="UP000016570">
    <property type="component" value="Unassembled WGS sequence"/>
</dbReference>
<evidence type="ECO:0000313" key="10">
    <source>
        <dbReference type="EMBL" id="GAD66840.1"/>
    </source>
</evidence>
<evidence type="ECO:0000259" key="9">
    <source>
        <dbReference type="PROSITE" id="PS50850"/>
    </source>
</evidence>
<feature type="transmembrane region" description="Helical" evidence="8">
    <location>
        <begin position="143"/>
        <end position="165"/>
    </location>
</feature>
<dbReference type="Gene3D" id="1.20.1250.20">
    <property type="entry name" value="MFS general substrate transporter like domains"/>
    <property type="match status" value="1"/>
</dbReference>
<feature type="transmembrane region" description="Helical" evidence="8">
    <location>
        <begin position="250"/>
        <end position="269"/>
    </location>
</feature>
<feature type="transmembrane region" description="Helical" evidence="8">
    <location>
        <begin position="303"/>
        <end position="328"/>
    </location>
</feature>
<keyword evidence="2" id="KW-0813">Transport</keyword>
<dbReference type="GO" id="GO:0015293">
    <property type="term" value="F:symporter activity"/>
    <property type="evidence" value="ECO:0007669"/>
    <property type="project" value="UniProtKB-KW"/>
</dbReference>